<gene>
    <name evidence="2" type="ORF">ABB05_18480</name>
    <name evidence="1" type="ORF">ACA29_19790</name>
</gene>
<keyword evidence="4" id="KW-1185">Reference proteome</keyword>
<reference evidence="2 4" key="1">
    <citation type="submission" date="2015-05" db="EMBL/GenBank/DDBJ databases">
        <title>Comparison of genome.</title>
        <authorList>
            <person name="Zheng Z."/>
            <person name="Sun M."/>
        </authorList>
    </citation>
    <scope>NUCLEOTIDE SEQUENCE [LARGE SCALE GENOMIC DNA]</scope>
    <source>
        <strain evidence="2 4">G25-74</strain>
    </source>
</reference>
<dbReference type="Gene3D" id="6.20.20.10">
    <property type="match status" value="1"/>
</dbReference>
<dbReference type="Proteomes" id="UP000077881">
    <property type="component" value="Unassembled WGS sequence"/>
</dbReference>
<evidence type="ECO:0000313" key="2">
    <source>
        <dbReference type="EMBL" id="OAK67699.1"/>
    </source>
</evidence>
<proteinExistence type="predicted"/>
<accession>A0A0Q9XV54</accession>
<dbReference type="OrthoDB" id="2882832at2"/>
<evidence type="ECO:0000313" key="1">
    <source>
        <dbReference type="EMBL" id="KRG10889.1"/>
    </source>
</evidence>
<comment type="caution">
    <text evidence="1">The sequence shown here is derived from an EMBL/GenBank/DDBJ whole genome shotgun (WGS) entry which is preliminary data.</text>
</comment>
<evidence type="ECO:0000313" key="3">
    <source>
        <dbReference type="Proteomes" id="UP000053881"/>
    </source>
</evidence>
<dbReference type="Proteomes" id="UP000053881">
    <property type="component" value="Unassembled WGS sequence"/>
</dbReference>
<dbReference type="InterPro" id="IPR036410">
    <property type="entry name" value="HSP_DnaJ_Cys-rich_dom_sf"/>
</dbReference>
<evidence type="ECO:0008006" key="5">
    <source>
        <dbReference type="Google" id="ProtNLM"/>
    </source>
</evidence>
<name>A0A0Q9XV54_9BACI</name>
<dbReference type="PATRIC" id="fig|217031.4.peg.6690"/>
<evidence type="ECO:0000313" key="4">
    <source>
        <dbReference type="Proteomes" id="UP000077881"/>
    </source>
</evidence>
<organism evidence="1 3">
    <name type="scientific">Lederbergia galactosidilytica</name>
    <dbReference type="NCBI Taxonomy" id="217031"/>
    <lineage>
        <taxon>Bacteria</taxon>
        <taxon>Bacillati</taxon>
        <taxon>Bacillota</taxon>
        <taxon>Bacilli</taxon>
        <taxon>Bacillales</taxon>
        <taxon>Bacillaceae</taxon>
        <taxon>Lederbergia</taxon>
    </lineage>
</organism>
<dbReference type="EMBL" id="LDJR01000059">
    <property type="protein sequence ID" value="OAK67699.1"/>
    <property type="molecule type" value="Genomic_DNA"/>
</dbReference>
<sequence>MEIFNKITNKISEWNATQLEKKINTNRDKGTCPDCSGRGFFVMDAFLDPTCPSCNGTGSFSDWVETTQQQLE</sequence>
<dbReference type="AlphaFoldDB" id="A0A0Q9XV54"/>
<dbReference type="EMBL" id="LGPB01000133">
    <property type="protein sequence ID" value="KRG10889.1"/>
    <property type="molecule type" value="Genomic_DNA"/>
</dbReference>
<protein>
    <recommendedName>
        <fullName evidence="5">Methionine aminopeptidase</fullName>
    </recommendedName>
</protein>
<dbReference type="SUPFAM" id="SSF57938">
    <property type="entry name" value="DnaJ/Hsp40 cysteine-rich domain"/>
    <property type="match status" value="1"/>
</dbReference>
<reference evidence="1 3" key="2">
    <citation type="submission" date="2015-06" db="EMBL/GenBank/DDBJ databases">
        <title>Genome sequencing project of Bacillus galactosidilyticus PL133.</title>
        <authorList>
            <person name="Gaiero J."/>
            <person name="Nicol R."/>
            <person name="Habash M."/>
        </authorList>
    </citation>
    <scope>NUCLEOTIDE SEQUENCE [LARGE SCALE GENOMIC DNA]</scope>
    <source>
        <strain evidence="1 3">PL133</strain>
    </source>
</reference>